<feature type="region of interest" description="Disordered" evidence="15">
    <location>
        <begin position="635"/>
        <end position="655"/>
    </location>
</feature>
<evidence type="ECO:0000256" key="10">
    <source>
        <dbReference type="ARBA" id="ARBA00022989"/>
    </source>
</evidence>
<feature type="transmembrane region" description="Helical" evidence="16">
    <location>
        <begin position="180"/>
        <end position="199"/>
    </location>
</feature>
<evidence type="ECO:0000256" key="14">
    <source>
        <dbReference type="SAM" id="Coils"/>
    </source>
</evidence>
<dbReference type="GO" id="GO:0006506">
    <property type="term" value="P:GPI anchor biosynthetic process"/>
    <property type="evidence" value="ECO:0007669"/>
    <property type="project" value="UniProtKB-UniPathway"/>
</dbReference>
<keyword evidence="9" id="KW-0256">Endoplasmic reticulum</keyword>
<dbReference type="UniPathway" id="UPA00196"/>
<keyword evidence="18" id="KW-1185">Reference proteome</keyword>
<feature type="region of interest" description="Disordered" evidence="15">
    <location>
        <begin position="439"/>
        <end position="480"/>
    </location>
</feature>
<evidence type="ECO:0000256" key="7">
    <source>
        <dbReference type="ARBA" id="ARBA00022679"/>
    </source>
</evidence>
<keyword evidence="11 16" id="KW-0472">Membrane</keyword>
<dbReference type="AlphaFoldDB" id="A0A1B8GTK9"/>
<feature type="compositionally biased region" description="Basic and acidic residues" evidence="15">
    <location>
        <begin position="1060"/>
        <end position="1074"/>
    </location>
</feature>
<dbReference type="Pfam" id="PF04188">
    <property type="entry name" value="Mannosyl_trans2"/>
    <property type="match status" value="1"/>
</dbReference>
<feature type="compositionally biased region" description="Basic and acidic residues" evidence="15">
    <location>
        <begin position="763"/>
        <end position="776"/>
    </location>
</feature>
<evidence type="ECO:0000256" key="9">
    <source>
        <dbReference type="ARBA" id="ARBA00022824"/>
    </source>
</evidence>
<gene>
    <name evidence="17" type="primary">GPI18</name>
    <name evidence="17" type="ORF">VE01_02552</name>
</gene>
<feature type="compositionally biased region" description="Low complexity" evidence="15">
    <location>
        <begin position="852"/>
        <end position="861"/>
    </location>
</feature>
<feature type="compositionally biased region" description="Polar residues" evidence="15">
    <location>
        <begin position="736"/>
        <end position="761"/>
    </location>
</feature>
<evidence type="ECO:0000256" key="4">
    <source>
        <dbReference type="ARBA" id="ARBA00013795"/>
    </source>
</evidence>
<keyword evidence="6" id="KW-0328">Glycosyltransferase</keyword>
<evidence type="ECO:0000256" key="13">
    <source>
        <dbReference type="ARBA" id="ARBA00030415"/>
    </source>
</evidence>
<feature type="region of interest" description="Disordered" evidence="15">
    <location>
        <begin position="1092"/>
        <end position="1111"/>
    </location>
</feature>
<feature type="region of interest" description="Disordered" evidence="15">
    <location>
        <begin position="941"/>
        <end position="1086"/>
    </location>
</feature>
<evidence type="ECO:0000256" key="12">
    <source>
        <dbReference type="ARBA" id="ARBA00030161"/>
    </source>
</evidence>
<dbReference type="GO" id="GO:0031501">
    <property type="term" value="C:mannosyltransferase complex"/>
    <property type="evidence" value="ECO:0007669"/>
    <property type="project" value="TreeGrafter"/>
</dbReference>
<feature type="region of interest" description="Disordered" evidence="15">
    <location>
        <begin position="736"/>
        <end position="776"/>
    </location>
</feature>
<dbReference type="InterPro" id="IPR007315">
    <property type="entry name" value="PIG-V/Gpi18"/>
</dbReference>
<evidence type="ECO:0000256" key="11">
    <source>
        <dbReference type="ARBA" id="ARBA00023136"/>
    </source>
</evidence>
<feature type="compositionally biased region" description="Basic and acidic residues" evidence="15">
    <location>
        <begin position="838"/>
        <end position="851"/>
    </location>
</feature>
<feature type="compositionally biased region" description="Basic and acidic residues" evidence="15">
    <location>
        <begin position="1044"/>
        <end position="1053"/>
    </location>
</feature>
<feature type="transmembrane region" description="Helical" evidence="16">
    <location>
        <begin position="121"/>
        <end position="142"/>
    </location>
</feature>
<evidence type="ECO:0000256" key="2">
    <source>
        <dbReference type="ARBA" id="ARBA00004687"/>
    </source>
</evidence>
<feature type="transmembrane region" description="Helical" evidence="16">
    <location>
        <begin position="378"/>
        <end position="395"/>
    </location>
</feature>
<dbReference type="GO" id="GO:0004376">
    <property type="term" value="F:GPI mannosyltransferase activity"/>
    <property type="evidence" value="ECO:0007669"/>
    <property type="project" value="InterPro"/>
</dbReference>
<dbReference type="Proteomes" id="UP000091956">
    <property type="component" value="Unassembled WGS sequence"/>
</dbReference>
<evidence type="ECO:0000256" key="6">
    <source>
        <dbReference type="ARBA" id="ARBA00022676"/>
    </source>
</evidence>
<evidence type="ECO:0000256" key="8">
    <source>
        <dbReference type="ARBA" id="ARBA00022692"/>
    </source>
</evidence>
<dbReference type="PANTHER" id="PTHR12468:SF2">
    <property type="entry name" value="GPI MANNOSYLTRANSFERASE 2"/>
    <property type="match status" value="1"/>
</dbReference>
<keyword evidence="8 16" id="KW-0812">Transmembrane</keyword>
<keyword evidence="14" id="KW-0175">Coiled coil</keyword>
<dbReference type="GO" id="GO:0000009">
    <property type="term" value="F:alpha-1,6-mannosyltransferase activity"/>
    <property type="evidence" value="ECO:0007669"/>
    <property type="project" value="InterPro"/>
</dbReference>
<evidence type="ECO:0000313" key="18">
    <source>
        <dbReference type="Proteomes" id="UP000091956"/>
    </source>
</evidence>
<feature type="compositionally biased region" description="Basic and acidic residues" evidence="15">
    <location>
        <begin position="816"/>
        <end position="827"/>
    </location>
</feature>
<keyword evidence="7" id="KW-0808">Transferase</keyword>
<feature type="transmembrane region" description="Helical" evidence="16">
    <location>
        <begin position="154"/>
        <end position="173"/>
    </location>
</feature>
<comment type="pathway">
    <text evidence="2">Glycolipid biosynthesis; glycosylphosphatidylinositol-anchor biosynthesis.</text>
</comment>
<evidence type="ECO:0000256" key="3">
    <source>
        <dbReference type="ARBA" id="ARBA00008698"/>
    </source>
</evidence>
<evidence type="ECO:0000256" key="1">
    <source>
        <dbReference type="ARBA" id="ARBA00004477"/>
    </source>
</evidence>
<dbReference type="GO" id="GO:0005789">
    <property type="term" value="C:endoplasmic reticulum membrane"/>
    <property type="evidence" value="ECO:0007669"/>
    <property type="project" value="UniProtKB-SubCell"/>
</dbReference>
<organism evidence="17 18">
    <name type="scientific">Pseudogymnoascus verrucosus</name>
    <dbReference type="NCBI Taxonomy" id="342668"/>
    <lineage>
        <taxon>Eukaryota</taxon>
        <taxon>Fungi</taxon>
        <taxon>Dikarya</taxon>
        <taxon>Ascomycota</taxon>
        <taxon>Pezizomycotina</taxon>
        <taxon>Leotiomycetes</taxon>
        <taxon>Thelebolales</taxon>
        <taxon>Thelebolaceae</taxon>
        <taxon>Pseudogymnoascus</taxon>
    </lineage>
</organism>
<evidence type="ECO:0000256" key="15">
    <source>
        <dbReference type="SAM" id="MobiDB-lite"/>
    </source>
</evidence>
<comment type="subcellular location">
    <subcellularLocation>
        <location evidence="1">Endoplasmic reticulum membrane</location>
        <topology evidence="1">Multi-pass membrane protein</topology>
    </subcellularLocation>
</comment>
<dbReference type="PANTHER" id="PTHR12468">
    <property type="entry name" value="GPI MANNOSYLTRANSFERASE 2"/>
    <property type="match status" value="1"/>
</dbReference>
<feature type="compositionally biased region" description="Polar residues" evidence="15">
    <location>
        <begin position="974"/>
        <end position="984"/>
    </location>
</feature>
<keyword evidence="10 16" id="KW-1133">Transmembrane helix</keyword>
<dbReference type="GeneID" id="28835938"/>
<feature type="coiled-coil region" evidence="14">
    <location>
        <begin position="585"/>
        <end position="612"/>
    </location>
</feature>
<accession>A0A1B8GTK9</accession>
<reference evidence="17 18" key="1">
    <citation type="submission" date="2016-03" db="EMBL/GenBank/DDBJ databases">
        <title>Comparative genomics of Pseudogymnoascus destructans, the fungus causing white-nose syndrome of bats.</title>
        <authorList>
            <person name="Palmer J.M."/>
            <person name="Drees K.P."/>
            <person name="Foster J.T."/>
            <person name="Lindner D.L."/>
        </authorList>
    </citation>
    <scope>NUCLEOTIDE SEQUENCE [LARGE SCALE GENOMIC DNA]</scope>
    <source>
        <strain evidence="17 18">UAMH 10579</strain>
    </source>
</reference>
<dbReference type="STRING" id="342668.A0A1B8GTK9"/>
<evidence type="ECO:0000256" key="16">
    <source>
        <dbReference type="SAM" id="Phobius"/>
    </source>
</evidence>
<protein>
    <recommendedName>
        <fullName evidence="4">GPI mannosyltransferase 2</fullName>
    </recommendedName>
    <alternativeName>
        <fullName evidence="13">GPI mannosyltransferase II</fullName>
    </alternativeName>
    <alternativeName>
        <fullName evidence="12">Glycosylphosphatidylinositol-anchor biosynthesis protein 18</fullName>
    </alternativeName>
</protein>
<feature type="compositionally biased region" description="Low complexity" evidence="15">
    <location>
        <begin position="456"/>
        <end position="470"/>
    </location>
</feature>
<proteinExistence type="inferred from homology"/>
<dbReference type="RefSeq" id="XP_018132902.1">
    <property type="nucleotide sequence ID" value="XM_018272060.2"/>
</dbReference>
<evidence type="ECO:0000313" key="17">
    <source>
        <dbReference type="EMBL" id="OBT99169.1"/>
    </source>
</evidence>
<dbReference type="OrthoDB" id="10252502at2759"/>
<dbReference type="EMBL" id="KV460213">
    <property type="protein sequence ID" value="OBT99169.1"/>
    <property type="molecule type" value="Genomic_DNA"/>
</dbReference>
<name>A0A1B8GTK9_9PEZI</name>
<feature type="region of interest" description="Disordered" evidence="15">
    <location>
        <begin position="812"/>
        <end position="869"/>
    </location>
</feature>
<sequence>MPKPLFLTRPLDSPHQSLLYLFIAYKSLVLLIALFSPGPGYDTSASLLTLPVNDGSSLTTFFELVAEKLTSWDAIYFTTVARRGYLYEQEWAFAWGWTNLISFFSSDLGQTSLAYLPLESLVGATIAHASHGLSVFALYHLACAIFPGPSGPQLAFIAGCLHILSPAGIFLSAPCGESTAAFLTFAGVLFFAWGVPVGGVSSVRQDGFVVLAGVTLGLATTVRSNALLNGIVFAEEAVLVAWSVTKGLTVQKIRRLAAVGAGGCCIAVGFLLPQYIAYQEYCSSASPRPWCASLAPSIYTFVQEHYWDVGFLRYWKVSNIPLFLLAAPALMILLSSGLRTADLTSRETTRPSHKVDHYKVTPTERALSQRTIRLLRSLAYPQIVLAVLAITNYHVQIITRLASASPVWYLWLAYSLLDAGQVEGKAKVRNMWPNNNFGSNNFGSNSAPTHSGARDNNNNNQSNTNQENYQGGEINQGSEDFVNYPHHTAGFPVYPLFPFEYYPPPSSNYFGGYMPNVFHPMPGFGNNEFIQASFTNPANPEQAMEPLALARPGVSTHSVQATRSITSARPDTPTEPAALRKPVANMALNSRAEELKAQLIKSKEERAKAKNAQKSDGAVAGTLDPTSLEMASLLRGSPTMPRNQPKGPRSCSIVSSTGPKIITKEIISGNTGPNLARKTLACDILGRPKADENEVAKLIEAGRAAVEENCKKNLSSNGLPTSGIGPSPDATKVVQNTAQSKGSQTQLNLMHSKPASTQARASQDIEQRRTVPKEEHEKVLTDELVLEVVRKEKLPSTPSAVEMQGLIGFHRSAITPDKKPAPRHEYSGQRGSNANTIDKPRLDSCGKDKDNSNANNRNSINMIHSPKEEKHSPLEKVLLSNDDLRDWLKLTKWDNLAHRKRALGRHRAIIAINTEKATERAHLLESAAKIEALDKEKAKLEAQMTDDEDVFADRFPGRSKTRSTARGGSDEDSVNSPGQVTEPTPASVAPRKRSFSTFSNTNHVSVRPKSRRHYASDVRRSSPSNSGQELFHDRHDRRGRSRERRSYEDRRDMSPSLKSFLEREDTREEREAAARRHNTGFRGYHRDEHRPYCGYRWRGRGRGRGDFDERR</sequence>
<evidence type="ECO:0000256" key="5">
    <source>
        <dbReference type="ARBA" id="ARBA00022502"/>
    </source>
</evidence>
<feature type="transmembrane region" description="Helical" evidence="16">
    <location>
        <begin position="18"/>
        <end position="36"/>
    </location>
</feature>
<comment type="similarity">
    <text evidence="3">Belongs to the PIGV family.</text>
</comment>
<feature type="transmembrane region" description="Helical" evidence="16">
    <location>
        <begin position="320"/>
        <end position="338"/>
    </location>
</feature>
<keyword evidence="5" id="KW-0337">GPI-anchor biosynthesis</keyword>
<feature type="transmembrane region" description="Helical" evidence="16">
    <location>
        <begin position="256"/>
        <end position="278"/>
    </location>
</feature>
<reference evidence="18" key="2">
    <citation type="journal article" date="2018" name="Nat. Commun.">
        <title>Extreme sensitivity to ultraviolet light in the fungal pathogen causing white-nose syndrome of bats.</title>
        <authorList>
            <person name="Palmer J.M."/>
            <person name="Drees K.P."/>
            <person name="Foster J.T."/>
            <person name="Lindner D.L."/>
        </authorList>
    </citation>
    <scope>NUCLEOTIDE SEQUENCE [LARGE SCALE GENOMIC DNA]</scope>
    <source>
        <strain evidence="18">UAMH 10579</strain>
    </source>
</reference>
<feature type="compositionally biased region" description="Polar residues" evidence="15">
    <location>
        <begin position="995"/>
        <end position="1004"/>
    </location>
</feature>